<feature type="region of interest" description="Disordered" evidence="1">
    <location>
        <begin position="1"/>
        <end position="151"/>
    </location>
</feature>
<organism evidence="2 3">
    <name type="scientific">Pristionchus pacificus</name>
    <name type="common">Parasitic nematode worm</name>
    <dbReference type="NCBI Taxonomy" id="54126"/>
    <lineage>
        <taxon>Eukaryota</taxon>
        <taxon>Metazoa</taxon>
        <taxon>Ecdysozoa</taxon>
        <taxon>Nematoda</taxon>
        <taxon>Chromadorea</taxon>
        <taxon>Rhabditida</taxon>
        <taxon>Rhabditina</taxon>
        <taxon>Diplogasteromorpha</taxon>
        <taxon>Diplogasteroidea</taxon>
        <taxon>Neodiplogasteridae</taxon>
        <taxon>Pristionchus</taxon>
    </lineage>
</organism>
<evidence type="ECO:0000313" key="3">
    <source>
        <dbReference type="Proteomes" id="UP000005239"/>
    </source>
</evidence>
<gene>
    <name evidence="2" type="primary">WBGene00283720</name>
</gene>
<protein>
    <submittedName>
        <fullName evidence="2">Uncharacterized protein</fullName>
    </submittedName>
</protein>
<reference evidence="3" key="1">
    <citation type="journal article" date="2008" name="Nat. Genet.">
        <title>The Pristionchus pacificus genome provides a unique perspective on nematode lifestyle and parasitism.</title>
        <authorList>
            <person name="Dieterich C."/>
            <person name="Clifton S.W."/>
            <person name="Schuster L.N."/>
            <person name="Chinwalla A."/>
            <person name="Delehaunty K."/>
            <person name="Dinkelacker I."/>
            <person name="Fulton L."/>
            <person name="Fulton R."/>
            <person name="Godfrey J."/>
            <person name="Minx P."/>
            <person name="Mitreva M."/>
            <person name="Roeseler W."/>
            <person name="Tian H."/>
            <person name="Witte H."/>
            <person name="Yang S.P."/>
            <person name="Wilson R.K."/>
            <person name="Sommer R.J."/>
        </authorList>
    </citation>
    <scope>NUCLEOTIDE SEQUENCE [LARGE SCALE GENOMIC DNA]</scope>
    <source>
        <strain evidence="3">PS312</strain>
    </source>
</reference>
<name>A0A2A6C9W8_PRIPA</name>
<feature type="compositionally biased region" description="Basic and acidic residues" evidence="1">
    <location>
        <begin position="1"/>
        <end position="24"/>
    </location>
</feature>
<evidence type="ECO:0000256" key="1">
    <source>
        <dbReference type="SAM" id="MobiDB-lite"/>
    </source>
</evidence>
<feature type="compositionally biased region" description="Basic and acidic residues" evidence="1">
    <location>
        <begin position="104"/>
        <end position="120"/>
    </location>
</feature>
<dbReference type="EnsemblMetazoa" id="PPA45351.1">
    <property type="protein sequence ID" value="PPA45351.1"/>
    <property type="gene ID" value="WBGene00283720"/>
</dbReference>
<accession>A0A2A6C9W8</accession>
<dbReference type="AlphaFoldDB" id="A0A2A6C9W8"/>
<accession>A0A8R1ZAJ1</accession>
<keyword evidence="3" id="KW-1185">Reference proteome</keyword>
<reference evidence="2" key="2">
    <citation type="submission" date="2022-06" db="UniProtKB">
        <authorList>
            <consortium name="EnsemblMetazoa"/>
        </authorList>
    </citation>
    <scope>IDENTIFICATION</scope>
    <source>
        <strain evidence="2">PS312</strain>
    </source>
</reference>
<dbReference type="Proteomes" id="UP000005239">
    <property type="component" value="Unassembled WGS sequence"/>
</dbReference>
<proteinExistence type="predicted"/>
<sequence length="151" mass="17924">MSSRDEYRKPKTKEAPPFPDDFKVFGHTVKMGPLYRGNRHPISPKRETTNPVRRTISVEEWKKREETNARNDRIDRYWQERRDYHHRNQHSSYRNSSHKSPTRSSRDSRDSRDGRDEKRSNGSISPLMSSEGYKRDRQNPVDVVLIPLSSL</sequence>
<feature type="compositionally biased region" description="Basic and acidic residues" evidence="1">
    <location>
        <begin position="56"/>
        <end position="83"/>
    </location>
</feature>
<evidence type="ECO:0000313" key="2">
    <source>
        <dbReference type="EnsemblMetazoa" id="PPA45351.1"/>
    </source>
</evidence>